<reference evidence="1 2" key="1">
    <citation type="journal article" date="2023" name="G3 (Bethesda)">
        <title>A chromosome-length genome assembly and annotation of blackberry (Rubus argutus, cv. 'Hillquist').</title>
        <authorList>
            <person name="Bruna T."/>
            <person name="Aryal R."/>
            <person name="Dudchenko O."/>
            <person name="Sargent D.J."/>
            <person name="Mead D."/>
            <person name="Buti M."/>
            <person name="Cavallini A."/>
            <person name="Hytonen T."/>
            <person name="Andres J."/>
            <person name="Pham M."/>
            <person name="Weisz D."/>
            <person name="Mascagni F."/>
            <person name="Usai G."/>
            <person name="Natali L."/>
            <person name="Bassil N."/>
            <person name="Fernandez G.E."/>
            <person name="Lomsadze A."/>
            <person name="Armour M."/>
            <person name="Olukolu B."/>
            <person name="Poorten T."/>
            <person name="Britton C."/>
            <person name="Davik J."/>
            <person name="Ashrafi H."/>
            <person name="Aiden E.L."/>
            <person name="Borodovsky M."/>
            <person name="Worthington M."/>
        </authorList>
    </citation>
    <scope>NUCLEOTIDE SEQUENCE [LARGE SCALE GENOMIC DNA]</scope>
    <source>
        <strain evidence="1">PI 553951</strain>
    </source>
</reference>
<protein>
    <submittedName>
        <fullName evidence="1">Uncharacterized protein</fullName>
    </submittedName>
</protein>
<dbReference type="Proteomes" id="UP001457282">
    <property type="component" value="Unassembled WGS sequence"/>
</dbReference>
<comment type="caution">
    <text evidence="1">The sequence shown here is derived from an EMBL/GenBank/DDBJ whole genome shotgun (WGS) entry which is preliminary data.</text>
</comment>
<sequence>MKYLLRQEKNLRLRRGVDSLMHKVIEVTEEALRSMRAPDEYLPETVVEISDVVRSLLASLINNRTDEVSVTVDVKYYLDDDQVPARTGINLLDFGST</sequence>
<organism evidence="1 2">
    <name type="scientific">Rubus argutus</name>
    <name type="common">Southern blackberry</name>
    <dbReference type="NCBI Taxonomy" id="59490"/>
    <lineage>
        <taxon>Eukaryota</taxon>
        <taxon>Viridiplantae</taxon>
        <taxon>Streptophyta</taxon>
        <taxon>Embryophyta</taxon>
        <taxon>Tracheophyta</taxon>
        <taxon>Spermatophyta</taxon>
        <taxon>Magnoliopsida</taxon>
        <taxon>eudicotyledons</taxon>
        <taxon>Gunneridae</taxon>
        <taxon>Pentapetalae</taxon>
        <taxon>rosids</taxon>
        <taxon>fabids</taxon>
        <taxon>Rosales</taxon>
        <taxon>Rosaceae</taxon>
        <taxon>Rosoideae</taxon>
        <taxon>Rosoideae incertae sedis</taxon>
        <taxon>Rubus</taxon>
    </lineage>
</organism>
<evidence type="ECO:0000313" key="1">
    <source>
        <dbReference type="EMBL" id="KAK9947439.1"/>
    </source>
</evidence>
<name>A0AAW1YE20_RUBAR</name>
<accession>A0AAW1YE20</accession>
<dbReference type="EMBL" id="JBEDUW010000001">
    <property type="protein sequence ID" value="KAK9947439.1"/>
    <property type="molecule type" value="Genomic_DNA"/>
</dbReference>
<evidence type="ECO:0000313" key="2">
    <source>
        <dbReference type="Proteomes" id="UP001457282"/>
    </source>
</evidence>
<keyword evidence="2" id="KW-1185">Reference proteome</keyword>
<proteinExistence type="predicted"/>
<gene>
    <name evidence="1" type="ORF">M0R45_003065</name>
</gene>
<dbReference type="AlphaFoldDB" id="A0AAW1YE20"/>